<dbReference type="GO" id="GO:0046872">
    <property type="term" value="F:metal ion binding"/>
    <property type="evidence" value="ECO:0007669"/>
    <property type="project" value="TreeGrafter"/>
</dbReference>
<dbReference type="InterPro" id="IPR038186">
    <property type="entry name" value="CHAD_dom_sf"/>
</dbReference>
<name>A0A973W9H7_9BRAD</name>
<evidence type="ECO:0000313" key="3">
    <source>
        <dbReference type="EMBL" id="NVI49630.1"/>
    </source>
</evidence>
<dbReference type="Pfam" id="PF05235">
    <property type="entry name" value="CHAD"/>
    <property type="match status" value="1"/>
</dbReference>
<dbReference type="SUPFAM" id="SSF55154">
    <property type="entry name" value="CYTH-like phosphatases"/>
    <property type="match status" value="1"/>
</dbReference>
<reference evidence="4" key="3">
    <citation type="submission" date="2024-03" db="EMBL/GenBank/DDBJ databases">
        <authorList>
            <person name="Bromfield E.S.P."/>
            <person name="Cloutier S."/>
        </authorList>
    </citation>
    <scope>NUCLEOTIDE SEQUENCE</scope>
    <source>
        <strain evidence="4">5S5</strain>
    </source>
</reference>
<reference evidence="3" key="1">
    <citation type="submission" date="2020-06" db="EMBL/GenBank/DDBJ databases">
        <title>Whole Genome Sequence of Bradyrhizobium sp. Strain 1S1.</title>
        <authorList>
            <person name="Bromfield E.S.P."/>
            <person name="Cloutier S."/>
        </authorList>
    </citation>
    <scope>NUCLEOTIDE SEQUENCE [LARGE SCALE GENOMIC DNA]</scope>
    <source>
        <strain evidence="3">1S1</strain>
    </source>
</reference>
<dbReference type="InterPro" id="IPR023577">
    <property type="entry name" value="CYTH_domain"/>
</dbReference>
<accession>A0A973W9H7</accession>
<dbReference type="PANTHER" id="PTHR39569:SF1">
    <property type="entry name" value="INORGANIC TRIPHOSPHATASE"/>
    <property type="match status" value="1"/>
</dbReference>
<dbReference type="Gene3D" id="2.40.320.10">
    <property type="entry name" value="Hypothetical Protein Pfu-838710-001"/>
    <property type="match status" value="1"/>
</dbReference>
<sequence length="541" mass="60127">MKPSYTKLGAISLNERQPVVIDAGTAIAVGRGDQAEIELKLLAPQGSLEKLREAPCIVQHARNRGAFHRLETVYYDTPERLLFQHGMSLRVRRSGKTFIQTLKLSPNGAQPLMRRQWEASVEGIAPDLARLPVDEVGDPVAALSNDGLVPVFATKVRRHARQLDLPDASVEVAFDEGTIEADARQEVLSEIELELKSGNAGVLFDLGTQLLDAAPLQIGTRSKAERGYALAFDVAPAAAKAELSGITAELVVDDVIALLMGSCWHHLLKNHAVAEQGSDPEGVHQMRVALRRLRTICALFRRDIPSPAFLAVNSEAKWLMRQLGRARDWDVFAKETIARLARAAPDLDLDGLRQAVEQQRKSSYGALQSVLADPRCSRFLLSLGQVVERRSWRNEIDSEALAVLSQPMPVLADKILERLHRKTLKRGARFRRLDIHAQHNLRINLKKLRYAAEFFLPLYAAHAPAKRYVKRLAGLQASLGRVCDIASTRTLLHAIRQDDQPALHLGIGAMAGWLARDQIAVAKTLRKSWRRFKTTPAFWGR</sequence>
<dbReference type="PROSITE" id="PS51708">
    <property type="entry name" value="CHAD"/>
    <property type="match status" value="1"/>
</dbReference>
<protein>
    <submittedName>
        <fullName evidence="3">CHAD domain-containing protein</fullName>
    </submittedName>
</protein>
<dbReference type="PANTHER" id="PTHR39569">
    <property type="entry name" value="INORGANIC TRIPHOSPHATASE"/>
    <property type="match status" value="1"/>
</dbReference>
<dbReference type="EMBL" id="JAAOLE020000001">
    <property type="protein sequence ID" value="NVI49630.1"/>
    <property type="molecule type" value="Genomic_DNA"/>
</dbReference>
<evidence type="ECO:0000259" key="1">
    <source>
        <dbReference type="PROSITE" id="PS51707"/>
    </source>
</evidence>
<dbReference type="Gene3D" id="1.40.20.10">
    <property type="entry name" value="CHAD domain"/>
    <property type="match status" value="1"/>
</dbReference>
<dbReference type="SMART" id="SM01118">
    <property type="entry name" value="CYTH"/>
    <property type="match status" value="1"/>
</dbReference>
<dbReference type="GO" id="GO:0050355">
    <property type="term" value="F:inorganic triphosphate phosphatase activity"/>
    <property type="evidence" value="ECO:0007669"/>
    <property type="project" value="InterPro"/>
</dbReference>
<dbReference type="InterPro" id="IPR007899">
    <property type="entry name" value="CHAD_dom"/>
</dbReference>
<gene>
    <name evidence="3" type="ORF">HAP48_043695</name>
    <name evidence="4" type="ORF">WDK88_02350</name>
</gene>
<feature type="domain" description="CHAD" evidence="2">
    <location>
        <begin position="249"/>
        <end position="541"/>
    </location>
</feature>
<evidence type="ECO:0000313" key="5">
    <source>
        <dbReference type="Proteomes" id="UP001432046"/>
    </source>
</evidence>
<dbReference type="PROSITE" id="PS51707">
    <property type="entry name" value="CYTH"/>
    <property type="match status" value="1"/>
</dbReference>
<dbReference type="InterPro" id="IPR039013">
    <property type="entry name" value="YgiF"/>
</dbReference>
<evidence type="ECO:0000259" key="2">
    <source>
        <dbReference type="PROSITE" id="PS51708"/>
    </source>
</evidence>
<dbReference type="CDD" id="cd07756">
    <property type="entry name" value="CYTH-like_Pase_CHAD"/>
    <property type="match status" value="1"/>
</dbReference>
<reference evidence="4" key="2">
    <citation type="journal article" date="2021" name="Int. J. Syst. Evol. Microbiol.">
        <title>Bradyrhizobium septentrionale sp. nov. (sv. septentrionale) and Bradyrhizobium quebecense sp. nov. (sv. septentrionale) associated with legumes native to Canada possess rearranged symbiosis genes and numerous insertion sequences.</title>
        <authorList>
            <person name="Bromfield E.S.P."/>
            <person name="Cloutier S."/>
        </authorList>
    </citation>
    <scope>NUCLEOTIDE SEQUENCE</scope>
    <source>
        <strain evidence="4">5S5</strain>
    </source>
</reference>
<proteinExistence type="predicted"/>
<dbReference type="Proteomes" id="UP001432046">
    <property type="component" value="Chromosome"/>
</dbReference>
<dbReference type="EMBL" id="CP147711">
    <property type="protein sequence ID" value="WXC80518.1"/>
    <property type="molecule type" value="Genomic_DNA"/>
</dbReference>
<feature type="domain" description="CYTH" evidence="1">
    <location>
        <begin position="34"/>
        <end position="234"/>
    </location>
</feature>
<keyword evidence="5" id="KW-1185">Reference proteome</keyword>
<dbReference type="SMART" id="SM00880">
    <property type="entry name" value="CHAD"/>
    <property type="match status" value="1"/>
</dbReference>
<organism evidence="3">
    <name type="scientific">Bradyrhizobium septentrionale</name>
    <dbReference type="NCBI Taxonomy" id="1404411"/>
    <lineage>
        <taxon>Bacteria</taxon>
        <taxon>Pseudomonadati</taxon>
        <taxon>Pseudomonadota</taxon>
        <taxon>Alphaproteobacteria</taxon>
        <taxon>Hyphomicrobiales</taxon>
        <taxon>Nitrobacteraceae</taxon>
        <taxon>Bradyrhizobium</taxon>
    </lineage>
</organism>
<evidence type="ECO:0000313" key="4">
    <source>
        <dbReference type="EMBL" id="WXC80518.1"/>
    </source>
</evidence>
<dbReference type="Pfam" id="PF01928">
    <property type="entry name" value="CYTH"/>
    <property type="match status" value="1"/>
</dbReference>
<dbReference type="InterPro" id="IPR033469">
    <property type="entry name" value="CYTH-like_dom_sf"/>
</dbReference>
<dbReference type="AlphaFoldDB" id="A0A973W9H7"/>
<dbReference type="RefSeq" id="WP_166213467.1">
    <property type="nucleotide sequence ID" value="NZ_CP088285.1"/>
</dbReference>